<dbReference type="FunFam" id="3.30.565.10:FF:000006">
    <property type="entry name" value="Sensor histidine kinase WalK"/>
    <property type="match status" value="1"/>
</dbReference>
<evidence type="ECO:0000256" key="1">
    <source>
        <dbReference type="ARBA" id="ARBA00000085"/>
    </source>
</evidence>
<feature type="domain" description="Histidine kinase" evidence="13">
    <location>
        <begin position="389"/>
        <end position="608"/>
    </location>
</feature>
<keyword evidence="4" id="KW-0597">Phosphoprotein</keyword>
<evidence type="ECO:0000256" key="7">
    <source>
        <dbReference type="ARBA" id="ARBA00022777"/>
    </source>
</evidence>
<keyword evidence="7 15" id="KW-0418">Kinase</keyword>
<evidence type="ECO:0000259" key="14">
    <source>
        <dbReference type="PROSITE" id="PS50885"/>
    </source>
</evidence>
<evidence type="ECO:0000256" key="2">
    <source>
        <dbReference type="ARBA" id="ARBA00004236"/>
    </source>
</evidence>
<evidence type="ECO:0000256" key="6">
    <source>
        <dbReference type="ARBA" id="ARBA00022692"/>
    </source>
</evidence>
<accession>A0A7W4Z3T7</accession>
<dbReference type="PANTHER" id="PTHR45436:SF5">
    <property type="entry name" value="SENSOR HISTIDINE KINASE TRCS"/>
    <property type="match status" value="1"/>
</dbReference>
<dbReference type="EC" id="2.7.13.3" evidence="3"/>
<keyword evidence="8 11" id="KW-1133">Transmembrane helix</keyword>
<evidence type="ECO:0000256" key="5">
    <source>
        <dbReference type="ARBA" id="ARBA00022679"/>
    </source>
</evidence>
<evidence type="ECO:0000313" key="15">
    <source>
        <dbReference type="EMBL" id="MBB3045453.1"/>
    </source>
</evidence>
<evidence type="ECO:0000256" key="9">
    <source>
        <dbReference type="ARBA" id="ARBA00023012"/>
    </source>
</evidence>
<dbReference type="SMART" id="SM00304">
    <property type="entry name" value="HAMP"/>
    <property type="match status" value="1"/>
</dbReference>
<dbReference type="PRINTS" id="PR00344">
    <property type="entry name" value="BCTRLSENSOR"/>
</dbReference>
<dbReference type="SUPFAM" id="SSF158472">
    <property type="entry name" value="HAMP domain-like"/>
    <property type="match status" value="1"/>
</dbReference>
<feature type="domain" description="HAMP" evidence="14">
    <location>
        <begin position="329"/>
        <end position="381"/>
    </location>
</feature>
<dbReference type="CDD" id="cd00075">
    <property type="entry name" value="HATPase"/>
    <property type="match status" value="1"/>
</dbReference>
<protein>
    <recommendedName>
        <fullName evidence="3">histidine kinase</fullName>
        <ecNumber evidence="3">2.7.13.3</ecNumber>
    </recommendedName>
</protein>
<keyword evidence="16" id="KW-1185">Reference proteome</keyword>
<dbReference type="InterPro" id="IPR003594">
    <property type="entry name" value="HATPase_dom"/>
</dbReference>
<dbReference type="SUPFAM" id="SSF47384">
    <property type="entry name" value="Homodimeric domain of signal transducing histidine kinase"/>
    <property type="match status" value="1"/>
</dbReference>
<organism evidence="15 16">
    <name type="scientific">Nocardioides soli</name>
    <dbReference type="NCBI Taxonomy" id="1036020"/>
    <lineage>
        <taxon>Bacteria</taxon>
        <taxon>Bacillati</taxon>
        <taxon>Actinomycetota</taxon>
        <taxon>Actinomycetes</taxon>
        <taxon>Propionibacteriales</taxon>
        <taxon>Nocardioidaceae</taxon>
        <taxon>Nocardioides</taxon>
    </lineage>
</organism>
<dbReference type="InterPro" id="IPR004358">
    <property type="entry name" value="Sig_transdc_His_kin-like_C"/>
</dbReference>
<dbReference type="Proteomes" id="UP000589626">
    <property type="component" value="Unassembled WGS sequence"/>
</dbReference>
<sequence length="611" mass="63022">MRSPGLLGRSILASVLVAAVASVATAVLTADAVRSSAEREQVRVADVDRTIVDRLEAFGRGGPEWAGAGALLGELAASSERLIVVTNVDGAPLASSAGSDPGQREVGTQDPTAVLDPLAGILAAATAAVPAAYDELALPAPLLAARAGGGDLRAALRRDYDLTGICLDVEADEGPSGGVPGDVTVLTSCRDLASTRAGAGRGGLADLARLQSAVALEEYRCLQRRGVTSQLTRLFGADGSGAPDLLTVHVPGAADGARTSSVSRAWNDCATAVLTRHLRASVAPSAVLYVSETRAVERGLVDRVGGRRIVLALVVILVVAVVASLVASRRVLRPVRRLTEATQQMAAGELATRVPVTGHDEVARLGRSFNEMAQALGEADDQRRRMVSDVAHELRTPLSNLRGYLEAGHDGVLERDDAWTGSLLEEVALLQHVVDDLGVLAQADAGRLALHPVDGDVAATVDTALLAMRGAAESRSVTLARTGLASAPAPHDPLRLRQVVANLVSNAVRHSPEGATVTVDLRADAGPDDRPGVVVEVADRGAGIAAKHLPHVFERFFRADPSRTRETGGSGLGLAIVEQLVGAHGGAVTAGQRAGGGAVFTVWLPAGRSQD</sequence>
<evidence type="ECO:0000313" key="16">
    <source>
        <dbReference type="Proteomes" id="UP000589626"/>
    </source>
</evidence>
<evidence type="ECO:0000256" key="3">
    <source>
        <dbReference type="ARBA" id="ARBA00012438"/>
    </source>
</evidence>
<dbReference type="InterPro" id="IPR036890">
    <property type="entry name" value="HATPase_C_sf"/>
</dbReference>
<feature type="signal peptide" evidence="12">
    <location>
        <begin position="1"/>
        <end position="26"/>
    </location>
</feature>
<dbReference type="Pfam" id="PF00512">
    <property type="entry name" value="HisKA"/>
    <property type="match status" value="1"/>
</dbReference>
<keyword evidence="5 15" id="KW-0808">Transferase</keyword>
<dbReference type="CDD" id="cd00082">
    <property type="entry name" value="HisKA"/>
    <property type="match status" value="1"/>
</dbReference>
<dbReference type="CDD" id="cd06225">
    <property type="entry name" value="HAMP"/>
    <property type="match status" value="1"/>
</dbReference>
<reference evidence="15 16" key="1">
    <citation type="submission" date="2020-08" db="EMBL/GenBank/DDBJ databases">
        <title>Sequencing the genomes of 1000 actinobacteria strains.</title>
        <authorList>
            <person name="Klenk H.-P."/>
        </authorList>
    </citation>
    <scope>NUCLEOTIDE SEQUENCE [LARGE SCALE GENOMIC DNA]</scope>
    <source>
        <strain evidence="15 16">DSM 105498</strain>
    </source>
</reference>
<dbReference type="InterPro" id="IPR003660">
    <property type="entry name" value="HAMP_dom"/>
</dbReference>
<dbReference type="SUPFAM" id="SSF55874">
    <property type="entry name" value="ATPase domain of HSP90 chaperone/DNA topoisomerase II/histidine kinase"/>
    <property type="match status" value="1"/>
</dbReference>
<keyword evidence="6 11" id="KW-0812">Transmembrane</keyword>
<dbReference type="Pfam" id="PF00672">
    <property type="entry name" value="HAMP"/>
    <property type="match status" value="1"/>
</dbReference>
<dbReference type="GO" id="GO:0000155">
    <property type="term" value="F:phosphorelay sensor kinase activity"/>
    <property type="evidence" value="ECO:0007669"/>
    <property type="project" value="InterPro"/>
</dbReference>
<dbReference type="Gene3D" id="3.30.565.10">
    <property type="entry name" value="Histidine kinase-like ATPase, C-terminal domain"/>
    <property type="match status" value="1"/>
</dbReference>
<dbReference type="InterPro" id="IPR003661">
    <property type="entry name" value="HisK_dim/P_dom"/>
</dbReference>
<keyword evidence="12" id="KW-0732">Signal</keyword>
<proteinExistence type="predicted"/>
<comment type="subcellular location">
    <subcellularLocation>
        <location evidence="2">Cell membrane</location>
    </subcellularLocation>
</comment>
<feature type="chain" id="PRO_5031262321" description="histidine kinase" evidence="12">
    <location>
        <begin position="27"/>
        <end position="611"/>
    </location>
</feature>
<dbReference type="InterPro" id="IPR050428">
    <property type="entry name" value="TCS_sensor_his_kinase"/>
</dbReference>
<dbReference type="Gene3D" id="1.10.287.130">
    <property type="match status" value="1"/>
</dbReference>
<dbReference type="SMART" id="SM00387">
    <property type="entry name" value="HATPase_c"/>
    <property type="match status" value="1"/>
</dbReference>
<dbReference type="EMBL" id="JACHWR010000008">
    <property type="protein sequence ID" value="MBB3045453.1"/>
    <property type="molecule type" value="Genomic_DNA"/>
</dbReference>
<name>A0A7W4Z3T7_9ACTN</name>
<dbReference type="InterPro" id="IPR005467">
    <property type="entry name" value="His_kinase_dom"/>
</dbReference>
<evidence type="ECO:0000259" key="13">
    <source>
        <dbReference type="PROSITE" id="PS50109"/>
    </source>
</evidence>
<dbReference type="PROSITE" id="PS50109">
    <property type="entry name" value="HIS_KIN"/>
    <property type="match status" value="1"/>
</dbReference>
<gene>
    <name evidence="15" type="ORF">FHU40_005310</name>
</gene>
<dbReference type="PANTHER" id="PTHR45436">
    <property type="entry name" value="SENSOR HISTIDINE KINASE YKOH"/>
    <property type="match status" value="1"/>
</dbReference>
<evidence type="ECO:0000256" key="8">
    <source>
        <dbReference type="ARBA" id="ARBA00022989"/>
    </source>
</evidence>
<dbReference type="AlphaFoldDB" id="A0A7W4Z3T7"/>
<dbReference type="Gene3D" id="6.10.340.10">
    <property type="match status" value="1"/>
</dbReference>
<keyword evidence="9" id="KW-0902">Two-component regulatory system</keyword>
<dbReference type="RefSeq" id="WP_183595444.1">
    <property type="nucleotide sequence ID" value="NZ_JACHWR010000008.1"/>
</dbReference>
<comment type="catalytic activity">
    <reaction evidence="1">
        <text>ATP + protein L-histidine = ADP + protein N-phospho-L-histidine.</text>
        <dbReference type="EC" id="2.7.13.3"/>
    </reaction>
</comment>
<evidence type="ECO:0000256" key="12">
    <source>
        <dbReference type="SAM" id="SignalP"/>
    </source>
</evidence>
<dbReference type="InterPro" id="IPR036097">
    <property type="entry name" value="HisK_dim/P_sf"/>
</dbReference>
<dbReference type="GO" id="GO:0005886">
    <property type="term" value="C:plasma membrane"/>
    <property type="evidence" value="ECO:0007669"/>
    <property type="project" value="UniProtKB-SubCell"/>
</dbReference>
<dbReference type="SMART" id="SM00388">
    <property type="entry name" value="HisKA"/>
    <property type="match status" value="1"/>
</dbReference>
<evidence type="ECO:0000256" key="11">
    <source>
        <dbReference type="SAM" id="Phobius"/>
    </source>
</evidence>
<evidence type="ECO:0000256" key="10">
    <source>
        <dbReference type="ARBA" id="ARBA00023136"/>
    </source>
</evidence>
<comment type="caution">
    <text evidence="15">The sequence shown here is derived from an EMBL/GenBank/DDBJ whole genome shotgun (WGS) entry which is preliminary data.</text>
</comment>
<evidence type="ECO:0000256" key="4">
    <source>
        <dbReference type="ARBA" id="ARBA00022553"/>
    </source>
</evidence>
<feature type="transmembrane region" description="Helical" evidence="11">
    <location>
        <begin position="309"/>
        <end position="327"/>
    </location>
</feature>
<dbReference type="Pfam" id="PF02518">
    <property type="entry name" value="HATPase_c"/>
    <property type="match status" value="1"/>
</dbReference>
<dbReference type="PROSITE" id="PS50885">
    <property type="entry name" value="HAMP"/>
    <property type="match status" value="1"/>
</dbReference>
<keyword evidence="10 11" id="KW-0472">Membrane</keyword>